<evidence type="ECO:0000256" key="6">
    <source>
        <dbReference type="ARBA" id="ARBA00022927"/>
    </source>
</evidence>
<dbReference type="NCBIfam" id="TIGR00916">
    <property type="entry name" value="2A0604s01"/>
    <property type="match status" value="2"/>
</dbReference>
<feature type="transmembrane region" description="Helical" evidence="10">
    <location>
        <begin position="723"/>
        <end position="744"/>
    </location>
</feature>
<keyword evidence="8" id="KW-0811">Translocation</keyword>
<dbReference type="GO" id="GO:0005886">
    <property type="term" value="C:plasma membrane"/>
    <property type="evidence" value="ECO:0007669"/>
    <property type="project" value="UniProtKB-SubCell"/>
</dbReference>
<keyword evidence="5 10" id="KW-0812">Transmembrane</keyword>
<feature type="transmembrane region" description="Helical" evidence="10">
    <location>
        <begin position="424"/>
        <end position="446"/>
    </location>
</feature>
<evidence type="ECO:0000256" key="4">
    <source>
        <dbReference type="ARBA" id="ARBA00022519"/>
    </source>
</evidence>
<dbReference type="EMBL" id="UOEO01000104">
    <property type="protein sequence ID" value="VAW19249.1"/>
    <property type="molecule type" value="Genomic_DNA"/>
</dbReference>
<feature type="transmembrane region" description="Helical" evidence="10">
    <location>
        <begin position="765"/>
        <end position="791"/>
    </location>
</feature>
<dbReference type="NCBIfam" id="TIGR00966">
    <property type="entry name" value="transloc_SecF"/>
    <property type="match status" value="1"/>
</dbReference>
<dbReference type="NCBIfam" id="NF009583">
    <property type="entry name" value="PRK13024.1-3"/>
    <property type="match status" value="1"/>
</dbReference>
<sequence>MLQFSPFRTAIIAIVAVLGILFTIPNFVPKGFVDAMPDWLPKQKIVLGLDLQGGSYLLLQVNRQNIIDERMRDLRREVRTILANDNGIGHLLSTDGLKLTVTLTDPSQFDKAREALKAVETVVSNSVFSVGGVKETEISTTAGGKIIITLTEKGIDQRMSTLVTQSIEVIRRRIDELGTTEPTIQRQGTDRILVQVPGFSDSTRLKDLISRTARLTFHLVYPNITAAQARAQGLPPGTYIVPSVDGSEELLYEDIALGGESLINAQPGFDSRTGQAIVSFRFDTRGAIVFSEITAANVGRRFAIVLDGKVITAPTIQTAITGGSGQISGSFTPQSANDLAVLLRAGALPATLDIIEERSVGPSLGADSVKAGLLAGIVGALMVVAFMIIVYGKFGLFANISLILNVILILGSLSMLGATLTLPGIAGIVLTVGMAVDANVLIYERIQEEMKGGRSVHQSLEAGFKRAMSTIIDANVTTFIAAAVLFFLGSGPVQGFAITLALGILTTVFTAYFVTQFIIGIWYSRRRPKTLKIHLLRLIPEGTHIPFMAWRKVAIGISVAAMVGSVAIFSFGGLNLGIDFKGGSSVEIQALQGNADIADIRSRIGSLGLGDIQVQEFGTPKEVLIRIEAQTGGDTAQQAAVRKVTEALSSDYDIRRVEVVGPTVSGELAIAGIIAVVVAMGAVLIYIWARFEWQFAVGAIVALIHDVTLTIGLYSLIGFEFNLSSIAAILTIVGYSLNDTVVVYDRVREYLRKFRKIKVSELIDMSINSMLSRTTLTSFTTILALLALVFFGGEVIRGFTISMTWGVVVGTYSSIFIAAPILIFFGLKTREKAEKQVVEKRSDGAAV</sequence>
<dbReference type="FunFam" id="3.30.1360.200:FF:000002">
    <property type="entry name" value="Preprotein translocase subunit SecD"/>
    <property type="match status" value="1"/>
</dbReference>
<feature type="domain" description="SecDF P1 head subdomain" evidence="13">
    <location>
        <begin position="246"/>
        <end position="350"/>
    </location>
</feature>
<evidence type="ECO:0000256" key="2">
    <source>
        <dbReference type="ARBA" id="ARBA00022448"/>
    </source>
</evidence>
<feature type="transmembrane region" description="Helical" evidence="10">
    <location>
        <begin position="7"/>
        <end position="28"/>
    </location>
</feature>
<keyword evidence="3" id="KW-1003">Cell membrane</keyword>
<evidence type="ECO:0000256" key="7">
    <source>
        <dbReference type="ARBA" id="ARBA00022989"/>
    </source>
</evidence>
<keyword evidence="7 10" id="KW-1133">Transmembrane helix</keyword>
<keyword evidence="9 10" id="KW-0472">Membrane</keyword>
<dbReference type="PANTHER" id="PTHR30081:SF1">
    <property type="entry name" value="PROTEIN TRANSLOCASE SUBUNIT SECD"/>
    <property type="match status" value="1"/>
</dbReference>
<dbReference type="Pfam" id="PF22599">
    <property type="entry name" value="SecDF_P1_head"/>
    <property type="match status" value="1"/>
</dbReference>
<dbReference type="Gene3D" id="1.20.1640.10">
    <property type="entry name" value="Multidrug efflux transporter AcrB transmembrane domain"/>
    <property type="match status" value="2"/>
</dbReference>
<evidence type="ECO:0000259" key="11">
    <source>
        <dbReference type="Pfam" id="PF02355"/>
    </source>
</evidence>
<reference evidence="14" key="1">
    <citation type="submission" date="2018-06" db="EMBL/GenBank/DDBJ databases">
        <authorList>
            <person name="Zhirakovskaya E."/>
        </authorList>
    </citation>
    <scope>NUCLEOTIDE SEQUENCE</scope>
</reference>
<proteinExistence type="inferred from homology"/>
<feature type="transmembrane region" description="Helical" evidence="10">
    <location>
        <begin position="803"/>
        <end position="827"/>
    </location>
</feature>
<dbReference type="HAMAP" id="MF_01463_B">
    <property type="entry name" value="SecD_B"/>
    <property type="match status" value="1"/>
</dbReference>
<gene>
    <name evidence="14" type="ORF">MNBD_ALPHA12-2265</name>
</gene>
<evidence type="ECO:0000313" key="14">
    <source>
        <dbReference type="EMBL" id="VAW19249.1"/>
    </source>
</evidence>
<feature type="transmembrane region" description="Helical" evidence="10">
    <location>
        <begin position="371"/>
        <end position="391"/>
    </location>
</feature>
<evidence type="ECO:0000256" key="9">
    <source>
        <dbReference type="ARBA" id="ARBA00023136"/>
    </source>
</evidence>
<dbReference type="InterPro" id="IPR048631">
    <property type="entry name" value="SecD_1st"/>
</dbReference>
<dbReference type="FunFam" id="1.20.1640.10:FF:000004">
    <property type="entry name" value="Protein translocase subunit SecD"/>
    <property type="match status" value="1"/>
</dbReference>
<dbReference type="Gene3D" id="3.30.1360.200">
    <property type="match status" value="1"/>
</dbReference>
<dbReference type="InterPro" id="IPR022645">
    <property type="entry name" value="SecD/SecF_bac"/>
</dbReference>
<dbReference type="Pfam" id="PF21760">
    <property type="entry name" value="SecD_1st"/>
    <property type="match status" value="1"/>
</dbReference>
<evidence type="ECO:0000256" key="1">
    <source>
        <dbReference type="ARBA" id="ARBA00004651"/>
    </source>
</evidence>
<evidence type="ECO:0000256" key="10">
    <source>
        <dbReference type="SAM" id="Phobius"/>
    </source>
</evidence>
<accession>A0A3B0U471</accession>
<comment type="subcellular location">
    <subcellularLocation>
        <location evidence="1">Cell membrane</location>
        <topology evidence="1">Multi-pass membrane protein</topology>
    </subcellularLocation>
</comment>
<dbReference type="InterPro" id="IPR054384">
    <property type="entry name" value="SecDF_P1_head"/>
</dbReference>
<dbReference type="InterPro" id="IPR048634">
    <property type="entry name" value="SecD_SecF_C"/>
</dbReference>
<keyword evidence="2" id="KW-0813">Transport</keyword>
<dbReference type="HAMAP" id="MF_01464_B">
    <property type="entry name" value="SecF_B"/>
    <property type="match status" value="1"/>
</dbReference>
<feature type="transmembrane region" description="Helical" evidence="10">
    <location>
        <begin position="495"/>
        <end position="523"/>
    </location>
</feature>
<feature type="transmembrane region" description="Helical" evidence="10">
    <location>
        <begin position="668"/>
        <end position="688"/>
    </location>
</feature>
<evidence type="ECO:0000256" key="8">
    <source>
        <dbReference type="ARBA" id="ARBA00023010"/>
    </source>
</evidence>
<evidence type="ECO:0000256" key="5">
    <source>
        <dbReference type="ARBA" id="ARBA00022692"/>
    </source>
</evidence>
<feature type="domain" description="Protein translocase subunit SecDF P1" evidence="12">
    <location>
        <begin position="163"/>
        <end position="220"/>
    </location>
</feature>
<feature type="transmembrane region" description="Helical" evidence="10">
    <location>
        <begin position="467"/>
        <end position="489"/>
    </location>
</feature>
<feature type="domain" description="Protein export membrane protein SecD/SecF C-terminal" evidence="11">
    <location>
        <begin position="642"/>
        <end position="826"/>
    </location>
</feature>
<dbReference type="GO" id="GO:0006886">
    <property type="term" value="P:intracellular protein transport"/>
    <property type="evidence" value="ECO:0007669"/>
    <property type="project" value="InterPro"/>
</dbReference>
<dbReference type="Gene3D" id="3.30.70.3400">
    <property type="match status" value="1"/>
</dbReference>
<dbReference type="NCBIfam" id="TIGR01129">
    <property type="entry name" value="secD"/>
    <property type="match status" value="1"/>
</dbReference>
<dbReference type="InterPro" id="IPR022646">
    <property type="entry name" value="SecD/SecF_CS"/>
</dbReference>
<feature type="domain" description="Protein export membrane protein SecD/SecF C-terminal" evidence="11">
    <location>
        <begin position="353"/>
        <end position="522"/>
    </location>
</feature>
<dbReference type="Pfam" id="PF07549">
    <property type="entry name" value="Sec_GG"/>
    <property type="match status" value="2"/>
</dbReference>
<keyword evidence="6" id="KW-0653">Protein transport</keyword>
<dbReference type="Pfam" id="PF02355">
    <property type="entry name" value="SecD_SecF_C"/>
    <property type="match status" value="2"/>
</dbReference>
<dbReference type="InterPro" id="IPR005791">
    <property type="entry name" value="SecD"/>
</dbReference>
<dbReference type="InterPro" id="IPR022813">
    <property type="entry name" value="SecD/SecF_arch_bac"/>
</dbReference>
<dbReference type="GO" id="GO:0015450">
    <property type="term" value="F:protein-transporting ATPase activity"/>
    <property type="evidence" value="ECO:0007669"/>
    <property type="project" value="InterPro"/>
</dbReference>
<evidence type="ECO:0000256" key="3">
    <source>
        <dbReference type="ARBA" id="ARBA00022475"/>
    </source>
</evidence>
<keyword evidence="4" id="KW-0997">Cell inner membrane</keyword>
<protein>
    <submittedName>
        <fullName evidence="14">Protein translocase subunit SecD</fullName>
    </submittedName>
</protein>
<dbReference type="PRINTS" id="PR01755">
    <property type="entry name" value="SECFTRNLCASE"/>
</dbReference>
<feature type="transmembrane region" description="Helical" evidence="10">
    <location>
        <begin position="695"/>
        <end position="717"/>
    </location>
</feature>
<feature type="transmembrane region" description="Helical" evidence="10">
    <location>
        <begin position="396"/>
        <end position="418"/>
    </location>
</feature>
<dbReference type="AlphaFoldDB" id="A0A3B0U471"/>
<name>A0A3B0U471_9ZZZZ</name>
<dbReference type="SUPFAM" id="SSF82866">
    <property type="entry name" value="Multidrug efflux transporter AcrB transmembrane domain"/>
    <property type="match status" value="2"/>
</dbReference>
<dbReference type="PANTHER" id="PTHR30081">
    <property type="entry name" value="PROTEIN-EXPORT MEMBRANE PROTEIN SEC"/>
    <property type="match status" value="1"/>
</dbReference>
<dbReference type="InterPro" id="IPR055344">
    <property type="entry name" value="SecD_SecF_C_bact"/>
</dbReference>
<evidence type="ECO:0000259" key="12">
    <source>
        <dbReference type="Pfam" id="PF21760"/>
    </source>
</evidence>
<organism evidence="14">
    <name type="scientific">hydrothermal vent metagenome</name>
    <dbReference type="NCBI Taxonomy" id="652676"/>
    <lineage>
        <taxon>unclassified sequences</taxon>
        <taxon>metagenomes</taxon>
        <taxon>ecological metagenomes</taxon>
    </lineage>
</organism>
<dbReference type="InterPro" id="IPR005665">
    <property type="entry name" value="SecF_bac"/>
</dbReference>
<feature type="transmembrane region" description="Helical" evidence="10">
    <location>
        <begin position="553"/>
        <end position="574"/>
    </location>
</feature>
<evidence type="ECO:0000259" key="13">
    <source>
        <dbReference type="Pfam" id="PF22599"/>
    </source>
</evidence>